<dbReference type="PANTHER" id="PTHR36701:SF1">
    <property type="entry name" value="EPOXYQUEUOSINE REDUCTASE QUEH"/>
    <property type="match status" value="1"/>
</dbReference>
<evidence type="ECO:0000256" key="15">
    <source>
        <dbReference type="ARBA" id="ARBA00031446"/>
    </source>
</evidence>
<evidence type="ECO:0000256" key="10">
    <source>
        <dbReference type="ARBA" id="ARBA00023002"/>
    </source>
</evidence>
<evidence type="ECO:0000256" key="8">
    <source>
        <dbReference type="ARBA" id="ARBA00022723"/>
    </source>
</evidence>
<evidence type="ECO:0000256" key="12">
    <source>
        <dbReference type="ARBA" id="ARBA00023014"/>
    </source>
</evidence>
<dbReference type="EMBL" id="CP017037">
    <property type="protein sequence ID" value="AOH39304.1"/>
    <property type="molecule type" value="Genomic_DNA"/>
</dbReference>
<dbReference type="Pfam" id="PF02677">
    <property type="entry name" value="QueH"/>
    <property type="match status" value="1"/>
</dbReference>
<dbReference type="Proteomes" id="UP000094757">
    <property type="component" value="Chromosome"/>
</dbReference>
<gene>
    <name evidence="17" type="primary">queH</name>
    <name evidence="18" type="ORF">BCB69_04675</name>
</gene>
<name>A0A1B3WEC3_9FIRM</name>
<dbReference type="RefSeq" id="WP_069177148.1">
    <property type="nucleotide sequence ID" value="NZ_CP017037.1"/>
</dbReference>
<dbReference type="GO" id="GO:0052693">
    <property type="term" value="F:epoxyqueuosine reductase activity"/>
    <property type="evidence" value="ECO:0007669"/>
    <property type="project" value="UniProtKB-UniRule"/>
</dbReference>
<organism evidence="18 19">
    <name type="scientific">Dialister pneumosintes</name>
    <dbReference type="NCBI Taxonomy" id="39950"/>
    <lineage>
        <taxon>Bacteria</taxon>
        <taxon>Bacillati</taxon>
        <taxon>Bacillota</taxon>
        <taxon>Negativicutes</taxon>
        <taxon>Veillonellales</taxon>
        <taxon>Veillonellaceae</taxon>
        <taxon>Dialister</taxon>
    </lineage>
</organism>
<evidence type="ECO:0000256" key="7">
    <source>
        <dbReference type="ARBA" id="ARBA00022694"/>
    </source>
</evidence>
<keyword evidence="13 17" id="KW-1015">Disulfide bond</keyword>
<comment type="catalytic activity">
    <reaction evidence="16 17">
        <text>epoxyqueuosine(34) in tRNA + AH2 = queuosine(34) in tRNA + A + H2O</text>
        <dbReference type="Rhea" id="RHEA:32159"/>
        <dbReference type="Rhea" id="RHEA-COMP:18571"/>
        <dbReference type="Rhea" id="RHEA-COMP:18582"/>
        <dbReference type="ChEBI" id="CHEBI:13193"/>
        <dbReference type="ChEBI" id="CHEBI:15377"/>
        <dbReference type="ChEBI" id="CHEBI:17499"/>
        <dbReference type="ChEBI" id="CHEBI:194431"/>
        <dbReference type="ChEBI" id="CHEBI:194443"/>
        <dbReference type="EC" id="1.17.99.6"/>
    </reaction>
</comment>
<keyword evidence="8 17" id="KW-0479">Metal-binding</keyword>
<feature type="binding site" evidence="17">
    <location>
        <position position="128"/>
    </location>
    <ligand>
        <name>[4Fe-4S] cluster</name>
        <dbReference type="ChEBI" id="CHEBI:49883"/>
    </ligand>
</feature>
<dbReference type="KEGG" id="dpn:BCB69_04675"/>
<dbReference type="HAMAP" id="MF_02089">
    <property type="entry name" value="QueH"/>
    <property type="match status" value="1"/>
</dbReference>
<keyword evidence="7 17" id="KW-0819">tRNA processing</keyword>
<keyword evidence="12 17" id="KW-0411">Iron-sulfur</keyword>
<comment type="pathway">
    <text evidence="2 17">tRNA modification; tRNA-queuosine biosynthesis.</text>
</comment>
<comment type="function">
    <text evidence="1 17">Catalyzes the conversion of epoxyqueuosine (oQ) to queuosine (Q), which is a hypermodified base found in the wobble positions of tRNA(Asp), tRNA(Asn), tRNA(His) and tRNA(Tyr).</text>
</comment>
<keyword evidence="14 17" id="KW-0676">Redox-active center</keyword>
<dbReference type="GO" id="GO:0008616">
    <property type="term" value="P:tRNA queuosine(34) biosynthetic process"/>
    <property type="evidence" value="ECO:0007669"/>
    <property type="project" value="UniProtKB-UniRule"/>
</dbReference>
<keyword evidence="10 17" id="KW-0560">Oxidoreductase</keyword>
<evidence type="ECO:0000256" key="17">
    <source>
        <dbReference type="HAMAP-Rule" id="MF_02089"/>
    </source>
</evidence>
<evidence type="ECO:0000256" key="16">
    <source>
        <dbReference type="ARBA" id="ARBA00047415"/>
    </source>
</evidence>
<evidence type="ECO:0000256" key="2">
    <source>
        <dbReference type="ARBA" id="ARBA00004691"/>
    </source>
</evidence>
<feature type="disulfide bond" description="Redox-active" evidence="17">
    <location>
        <begin position="210"/>
        <end position="212"/>
    </location>
</feature>
<evidence type="ECO:0000313" key="19">
    <source>
        <dbReference type="Proteomes" id="UP000094757"/>
    </source>
</evidence>
<dbReference type="GO" id="GO:0046872">
    <property type="term" value="F:metal ion binding"/>
    <property type="evidence" value="ECO:0007669"/>
    <property type="project" value="UniProtKB-KW"/>
</dbReference>
<dbReference type="InterPro" id="IPR003828">
    <property type="entry name" value="QueH"/>
</dbReference>
<dbReference type="STRING" id="39950.BCB69_04675"/>
<keyword evidence="6 17" id="KW-0004">4Fe-4S</keyword>
<feature type="binding site" evidence="17">
    <location>
        <position position="131"/>
    </location>
    <ligand>
        <name>[4Fe-4S] cluster</name>
        <dbReference type="ChEBI" id="CHEBI:49883"/>
    </ligand>
</feature>
<sequence>MIDFHEVLSKMNPHQRINYDKVFKEMATHWIVEGIKPQILLHSCCGPCSSAVLERLAQVADVTVYYMNPNVHPESEYKRREYIQRKLIYKFNQQTGNHIHFLAAPYDSHSYFEAIKGQENEPEGGARCKTCFELRMLATAQKMKELGFDYFATTLTVSSYKNSQTVNSVGINIAESMNIPYLPSDFKKNNGYLRSTELSEEYELYRQHYCGCIFGARDQEIDLAEVEKEAKEFMKNRNGEKDFPGIDL</sequence>
<dbReference type="AlphaFoldDB" id="A0A1B3WEC3"/>
<evidence type="ECO:0000256" key="5">
    <source>
        <dbReference type="ARBA" id="ARBA00016895"/>
    </source>
</evidence>
<evidence type="ECO:0000313" key="18">
    <source>
        <dbReference type="EMBL" id="AOH39304.1"/>
    </source>
</evidence>
<evidence type="ECO:0000256" key="6">
    <source>
        <dbReference type="ARBA" id="ARBA00022485"/>
    </source>
</evidence>
<feature type="binding site" evidence="17">
    <location>
        <position position="44"/>
    </location>
    <ligand>
        <name>[4Fe-4S] cluster</name>
        <dbReference type="ChEBI" id="CHEBI:49883"/>
    </ligand>
</feature>
<evidence type="ECO:0000256" key="9">
    <source>
        <dbReference type="ARBA" id="ARBA00022785"/>
    </source>
</evidence>
<dbReference type="GO" id="GO:0051539">
    <property type="term" value="F:4 iron, 4 sulfur cluster binding"/>
    <property type="evidence" value="ECO:0007669"/>
    <property type="project" value="UniProtKB-UniRule"/>
</dbReference>
<keyword evidence="9 17" id="KW-0671">Queuosine biosynthesis</keyword>
<dbReference type="UniPathway" id="UPA00392"/>
<keyword evidence="11 17" id="KW-0408">Iron</keyword>
<evidence type="ECO:0000256" key="13">
    <source>
        <dbReference type="ARBA" id="ARBA00023157"/>
    </source>
</evidence>
<evidence type="ECO:0000256" key="4">
    <source>
        <dbReference type="ARBA" id="ARBA00012622"/>
    </source>
</evidence>
<evidence type="ECO:0000256" key="14">
    <source>
        <dbReference type="ARBA" id="ARBA00023284"/>
    </source>
</evidence>
<dbReference type="EC" id="1.17.99.6" evidence="4 17"/>
<comment type="similarity">
    <text evidence="3 17">Belongs to the QueH family.</text>
</comment>
<feature type="binding site" evidence="17">
    <location>
        <position position="45"/>
    </location>
    <ligand>
        <name>[4Fe-4S] cluster</name>
        <dbReference type="ChEBI" id="CHEBI:49883"/>
    </ligand>
</feature>
<dbReference type="PANTHER" id="PTHR36701">
    <property type="entry name" value="EPOXYQUEUOSINE REDUCTASE QUEH"/>
    <property type="match status" value="1"/>
</dbReference>
<protein>
    <recommendedName>
        <fullName evidence="5 17">Epoxyqueuosine reductase QueH</fullName>
        <ecNumber evidence="4 17">1.17.99.6</ecNumber>
    </recommendedName>
    <alternativeName>
        <fullName evidence="15 17">Queuosine biosynthesis protein QueH</fullName>
    </alternativeName>
</protein>
<evidence type="ECO:0000256" key="1">
    <source>
        <dbReference type="ARBA" id="ARBA00002268"/>
    </source>
</evidence>
<evidence type="ECO:0000256" key="3">
    <source>
        <dbReference type="ARBA" id="ARBA00008207"/>
    </source>
</evidence>
<accession>A0A1B3WEC3</accession>
<reference evidence="19" key="1">
    <citation type="submission" date="2016-08" db="EMBL/GenBank/DDBJ databases">
        <authorList>
            <person name="Holder M.E."/>
            <person name="Ajami N.J."/>
            <person name="Petrosino J.F."/>
        </authorList>
    </citation>
    <scope>NUCLEOTIDE SEQUENCE [LARGE SCALE GENOMIC DNA]</scope>
    <source>
        <strain evidence="19">F0677</strain>
    </source>
</reference>
<proteinExistence type="inferred from homology"/>
<evidence type="ECO:0000256" key="11">
    <source>
        <dbReference type="ARBA" id="ARBA00023004"/>
    </source>
</evidence>